<gene>
    <name evidence="1" type="ORF">TNCT_524641</name>
</gene>
<dbReference type="Proteomes" id="UP000887116">
    <property type="component" value="Unassembled WGS sequence"/>
</dbReference>
<dbReference type="AlphaFoldDB" id="A0A8X6JHM0"/>
<accession>A0A8X6JHM0</accession>
<evidence type="ECO:0000313" key="1">
    <source>
        <dbReference type="EMBL" id="GFR06876.1"/>
    </source>
</evidence>
<organism evidence="1 2">
    <name type="scientific">Trichonephila clavata</name>
    <name type="common">Joro spider</name>
    <name type="synonym">Nephila clavata</name>
    <dbReference type="NCBI Taxonomy" id="2740835"/>
    <lineage>
        <taxon>Eukaryota</taxon>
        <taxon>Metazoa</taxon>
        <taxon>Ecdysozoa</taxon>
        <taxon>Arthropoda</taxon>
        <taxon>Chelicerata</taxon>
        <taxon>Arachnida</taxon>
        <taxon>Araneae</taxon>
        <taxon>Araneomorphae</taxon>
        <taxon>Entelegynae</taxon>
        <taxon>Araneoidea</taxon>
        <taxon>Nephilidae</taxon>
        <taxon>Trichonephila</taxon>
    </lineage>
</organism>
<proteinExistence type="predicted"/>
<sequence length="80" mass="9597">MNKSEATIPTAKNFSYEPPHWFLPPEAPHFLSTKPRKQNEPYLKSRQRIEGCCTLLNPEQEPLKYWYDRNDRKVLFCTNR</sequence>
<dbReference type="EMBL" id="BMAO01035931">
    <property type="protein sequence ID" value="GFR06876.1"/>
    <property type="molecule type" value="Genomic_DNA"/>
</dbReference>
<reference evidence="1" key="1">
    <citation type="submission" date="2020-07" db="EMBL/GenBank/DDBJ databases">
        <title>Multicomponent nature underlies the extraordinary mechanical properties of spider dragline silk.</title>
        <authorList>
            <person name="Kono N."/>
            <person name="Nakamura H."/>
            <person name="Mori M."/>
            <person name="Yoshida Y."/>
            <person name="Ohtoshi R."/>
            <person name="Malay A.D."/>
            <person name="Moran D.A.P."/>
            <person name="Tomita M."/>
            <person name="Numata K."/>
            <person name="Arakawa K."/>
        </authorList>
    </citation>
    <scope>NUCLEOTIDE SEQUENCE</scope>
</reference>
<keyword evidence="2" id="KW-1185">Reference proteome</keyword>
<comment type="caution">
    <text evidence="1">The sequence shown here is derived from an EMBL/GenBank/DDBJ whole genome shotgun (WGS) entry which is preliminary data.</text>
</comment>
<protein>
    <submittedName>
        <fullName evidence="1">Uncharacterized protein</fullName>
    </submittedName>
</protein>
<name>A0A8X6JHM0_TRICU</name>
<evidence type="ECO:0000313" key="2">
    <source>
        <dbReference type="Proteomes" id="UP000887116"/>
    </source>
</evidence>